<name>A0A225UTU5_9STRA</name>
<dbReference type="EC" id="2.3.3.9" evidence="2"/>
<feature type="region of interest" description="Disordered" evidence="3">
    <location>
        <begin position="1"/>
        <end position="20"/>
    </location>
</feature>
<evidence type="ECO:0000256" key="3">
    <source>
        <dbReference type="SAM" id="MobiDB-lite"/>
    </source>
</evidence>
<dbReference type="InterPro" id="IPR006252">
    <property type="entry name" value="Malate_synthA"/>
</dbReference>
<reference evidence="6" key="1">
    <citation type="submission" date="2017-03" db="EMBL/GenBank/DDBJ databases">
        <title>Phytopthora megakarya and P. palmivora, two closely related causual agents of cacao black pod achieved similar genome size and gene model numbers by different mechanisms.</title>
        <authorList>
            <person name="Ali S."/>
            <person name="Shao J."/>
            <person name="Larry D.J."/>
            <person name="Kronmiller B."/>
            <person name="Shen D."/>
            <person name="Strem M.D."/>
            <person name="Melnick R.L."/>
            <person name="Guiltinan M.J."/>
            <person name="Tyler B.M."/>
            <person name="Meinhardt L.W."/>
            <person name="Bailey B.A."/>
        </authorList>
    </citation>
    <scope>NUCLEOTIDE SEQUENCE [LARGE SCALE GENOMIC DNA]</scope>
    <source>
        <strain evidence="6">zdho120</strain>
    </source>
</reference>
<dbReference type="STRING" id="4795.A0A225UTU5"/>
<dbReference type="GO" id="GO:0004474">
    <property type="term" value="F:malate synthase activity"/>
    <property type="evidence" value="ECO:0007669"/>
    <property type="project" value="UniProtKB-EC"/>
</dbReference>
<dbReference type="Proteomes" id="UP000198211">
    <property type="component" value="Unassembled WGS sequence"/>
</dbReference>
<dbReference type="InterPro" id="IPR046363">
    <property type="entry name" value="MS_N_TIM-barrel_dom"/>
</dbReference>
<dbReference type="InterPro" id="IPR001465">
    <property type="entry name" value="Malate_synthase_TIM"/>
</dbReference>
<evidence type="ECO:0000313" key="6">
    <source>
        <dbReference type="Proteomes" id="UP000198211"/>
    </source>
</evidence>
<dbReference type="PANTHER" id="PTHR42902">
    <property type="entry name" value="MALATE SYNTHASE"/>
    <property type="match status" value="1"/>
</dbReference>
<gene>
    <name evidence="5" type="ORF">PHMEG_00033399</name>
</gene>
<evidence type="ECO:0000256" key="1">
    <source>
        <dbReference type="ARBA" id="ARBA00006394"/>
    </source>
</evidence>
<evidence type="ECO:0000313" key="5">
    <source>
        <dbReference type="EMBL" id="OWY96351.1"/>
    </source>
</evidence>
<dbReference type="SUPFAM" id="SSF51645">
    <property type="entry name" value="Malate synthase G"/>
    <property type="match status" value="1"/>
</dbReference>
<protein>
    <recommendedName>
        <fullName evidence="2">malate synthase</fullName>
        <ecNumber evidence="2">2.3.3.9</ecNumber>
    </recommendedName>
</protein>
<dbReference type="OrthoDB" id="186072at2759"/>
<dbReference type="EMBL" id="NBNE01011750">
    <property type="protein sequence ID" value="OWY96351.1"/>
    <property type="molecule type" value="Genomic_DNA"/>
</dbReference>
<evidence type="ECO:0000259" key="4">
    <source>
        <dbReference type="Pfam" id="PF01274"/>
    </source>
</evidence>
<dbReference type="GO" id="GO:0005737">
    <property type="term" value="C:cytoplasm"/>
    <property type="evidence" value="ECO:0007669"/>
    <property type="project" value="TreeGrafter"/>
</dbReference>
<comment type="caution">
    <text evidence="5">The sequence shown here is derived from an EMBL/GenBank/DDBJ whole genome shotgun (WGS) entry which is preliminary data.</text>
</comment>
<proteinExistence type="inferred from homology"/>
<dbReference type="Gene3D" id="3.20.20.360">
    <property type="entry name" value="Malate synthase, domain 3"/>
    <property type="match status" value="1"/>
</dbReference>
<feature type="non-terminal residue" evidence="5">
    <location>
        <position position="100"/>
    </location>
</feature>
<sequence>MRTCHRRGTHAMGSMATQIPVKNDPELNNKFMAAVTEDKPREVAAGHDGTWVAHPGLVKFAMDAFNKMTDPNQISFIAEAGKCVTAAQLIEPPTGSITYS</sequence>
<feature type="domain" description="Malate synthase TIM barrel" evidence="4">
    <location>
        <begin position="2"/>
        <end position="91"/>
    </location>
</feature>
<accession>A0A225UTU5</accession>
<dbReference type="PANTHER" id="PTHR42902:SF1">
    <property type="entry name" value="MALATE SYNTHASE 1-RELATED"/>
    <property type="match status" value="1"/>
</dbReference>
<dbReference type="Pfam" id="PF01274">
    <property type="entry name" value="MS_TIM-barrel"/>
    <property type="match status" value="1"/>
</dbReference>
<comment type="similarity">
    <text evidence="1">Belongs to the malate synthase family.</text>
</comment>
<dbReference type="GO" id="GO:0006097">
    <property type="term" value="P:glyoxylate cycle"/>
    <property type="evidence" value="ECO:0007669"/>
    <property type="project" value="InterPro"/>
</dbReference>
<keyword evidence="6" id="KW-1185">Reference proteome</keyword>
<organism evidence="5 6">
    <name type="scientific">Phytophthora megakarya</name>
    <dbReference type="NCBI Taxonomy" id="4795"/>
    <lineage>
        <taxon>Eukaryota</taxon>
        <taxon>Sar</taxon>
        <taxon>Stramenopiles</taxon>
        <taxon>Oomycota</taxon>
        <taxon>Peronosporomycetes</taxon>
        <taxon>Peronosporales</taxon>
        <taxon>Peronosporaceae</taxon>
        <taxon>Phytophthora</taxon>
    </lineage>
</organism>
<evidence type="ECO:0000256" key="2">
    <source>
        <dbReference type="ARBA" id="ARBA00012636"/>
    </source>
</evidence>
<dbReference type="InterPro" id="IPR011076">
    <property type="entry name" value="Malate_synth_sf"/>
</dbReference>
<dbReference type="AlphaFoldDB" id="A0A225UTU5"/>